<dbReference type="Gene3D" id="3.30.1380.10">
    <property type="match status" value="1"/>
</dbReference>
<name>A0ABV5GQU9_9FLAO</name>
<dbReference type="RefSeq" id="WP_236457969.1">
    <property type="nucleotide sequence ID" value="NZ_CBCSGE010000008.1"/>
</dbReference>
<protein>
    <recommendedName>
        <fullName evidence="9">D-alanyl-D-alanine dipeptidase</fullName>
        <shortName evidence="9">D-Ala-D-Ala dipeptidase</shortName>
        <ecNumber evidence="9">3.4.13.22</ecNumber>
    </recommendedName>
</protein>
<gene>
    <name evidence="10" type="ORF">ACFFVF_14700</name>
</gene>
<dbReference type="PANTHER" id="PTHR43126:SF1">
    <property type="entry name" value="D-ALANYL-D-ALANINE DIPEPTIDASE"/>
    <property type="match status" value="1"/>
</dbReference>
<evidence type="ECO:0000256" key="8">
    <source>
        <dbReference type="ARBA" id="ARBA00023316"/>
    </source>
</evidence>
<dbReference type="InterPro" id="IPR009045">
    <property type="entry name" value="Zn_M74/Hedgehog-like"/>
</dbReference>
<keyword evidence="2 9" id="KW-0645">Protease</keyword>
<evidence type="ECO:0000256" key="3">
    <source>
        <dbReference type="ARBA" id="ARBA00022723"/>
    </source>
</evidence>
<dbReference type="HAMAP" id="MF_01924">
    <property type="entry name" value="A_A_dipeptidase"/>
    <property type="match status" value="1"/>
</dbReference>
<keyword evidence="4 9" id="KW-0378">Hydrolase</keyword>
<feature type="active site" description="Proton donor/acceptor" evidence="9">
    <location>
        <position position="214"/>
    </location>
</feature>
<comment type="catalytic activity">
    <reaction evidence="1 9">
        <text>D-alanyl-D-alanine + H2O = 2 D-alanine</text>
        <dbReference type="Rhea" id="RHEA:20661"/>
        <dbReference type="ChEBI" id="CHEBI:15377"/>
        <dbReference type="ChEBI" id="CHEBI:57416"/>
        <dbReference type="ChEBI" id="CHEBI:57822"/>
        <dbReference type="EC" id="3.4.13.22"/>
    </reaction>
</comment>
<dbReference type="EC" id="3.4.13.22" evidence="9"/>
<comment type="cofactor">
    <cofactor evidence="9">
        <name>Zn(2+)</name>
        <dbReference type="ChEBI" id="CHEBI:29105"/>
    </cofactor>
    <text evidence="9">Binds 1 zinc ion per subunit.</text>
</comment>
<keyword evidence="3 9" id="KW-0479">Metal-binding</keyword>
<dbReference type="SUPFAM" id="SSF55166">
    <property type="entry name" value="Hedgehog/DD-peptidase"/>
    <property type="match status" value="1"/>
</dbReference>
<accession>A0ABV5GQU9</accession>
<dbReference type="Proteomes" id="UP001589607">
    <property type="component" value="Unassembled WGS sequence"/>
</dbReference>
<evidence type="ECO:0000256" key="4">
    <source>
        <dbReference type="ARBA" id="ARBA00022801"/>
    </source>
</evidence>
<comment type="caution">
    <text evidence="10">The sequence shown here is derived from an EMBL/GenBank/DDBJ whole genome shotgun (WGS) entry which is preliminary data.</text>
</comment>
<comment type="similarity">
    <text evidence="9">Belongs to the peptidase M15D family.</text>
</comment>
<evidence type="ECO:0000313" key="11">
    <source>
        <dbReference type="Proteomes" id="UP001589607"/>
    </source>
</evidence>
<evidence type="ECO:0000256" key="1">
    <source>
        <dbReference type="ARBA" id="ARBA00001362"/>
    </source>
</evidence>
<organism evidence="10 11">
    <name type="scientific">Flavobacterium jumunjinense</name>
    <dbReference type="NCBI Taxonomy" id="998845"/>
    <lineage>
        <taxon>Bacteria</taxon>
        <taxon>Pseudomonadati</taxon>
        <taxon>Bacteroidota</taxon>
        <taxon>Flavobacteriia</taxon>
        <taxon>Flavobacteriales</taxon>
        <taxon>Flavobacteriaceae</taxon>
        <taxon>Flavobacterium</taxon>
    </lineage>
</organism>
<evidence type="ECO:0000313" key="10">
    <source>
        <dbReference type="EMBL" id="MFB9097764.1"/>
    </source>
</evidence>
<sequence length="236" mass="27978">MKKLLLIVPIFLFLSCKKEVDTKENTRTIKKEKDTISKPIIIEKEEVIVPEIIVSDTSFVNIKNYSSDFILDMKYATTDNFLNQKVYDCSDCYLLKNTVLALIEANKEFIEKGYRIKLFDCYRPLDIQKKMWEILPHTNYVANPKRGSKHNRGTAVDITLVDEHGNELDMGTKFDFFGKEAHHSYLNHSEEVLQNRKLLKETLSKHNFRSIYTEWWHYEFRTTMDLKISNFKWECD</sequence>
<reference evidence="10 11" key="1">
    <citation type="submission" date="2024-09" db="EMBL/GenBank/DDBJ databases">
        <authorList>
            <person name="Sun Q."/>
            <person name="Mori K."/>
        </authorList>
    </citation>
    <scope>NUCLEOTIDE SEQUENCE [LARGE SCALE GENOMIC DNA]</scope>
    <source>
        <strain evidence="10 11">CECT 7955</strain>
    </source>
</reference>
<keyword evidence="11" id="KW-1185">Reference proteome</keyword>
<evidence type="ECO:0000256" key="6">
    <source>
        <dbReference type="ARBA" id="ARBA00022997"/>
    </source>
</evidence>
<comment type="function">
    <text evidence="9">Catalyzes hydrolysis of the D-alanyl-D-alanine dipeptide.</text>
</comment>
<dbReference type="Pfam" id="PF01427">
    <property type="entry name" value="Peptidase_M15"/>
    <property type="match status" value="1"/>
</dbReference>
<dbReference type="PANTHER" id="PTHR43126">
    <property type="entry name" value="D-ALANYL-D-ALANINE DIPEPTIDASE"/>
    <property type="match status" value="1"/>
</dbReference>
<feature type="binding site" evidence="9">
    <location>
        <position position="217"/>
    </location>
    <ligand>
        <name>Zn(2+)</name>
        <dbReference type="ChEBI" id="CHEBI:29105"/>
        <note>catalytic</note>
    </ligand>
</feature>
<feature type="binding site" evidence="9">
    <location>
        <position position="157"/>
    </location>
    <ligand>
        <name>Zn(2+)</name>
        <dbReference type="ChEBI" id="CHEBI:29105"/>
        <note>catalytic</note>
    </ligand>
</feature>
<keyword evidence="8" id="KW-0961">Cell wall biogenesis/degradation</keyword>
<keyword evidence="7 9" id="KW-0482">Metalloprotease</keyword>
<feature type="site" description="Transition state stabilizer" evidence="9">
    <location>
        <position position="123"/>
    </location>
</feature>
<dbReference type="CDD" id="cd14840">
    <property type="entry name" value="D-Ala-D-Ala_dipeptidase_Aad"/>
    <property type="match status" value="1"/>
</dbReference>
<dbReference type="PROSITE" id="PS51257">
    <property type="entry name" value="PROKAR_LIPOPROTEIN"/>
    <property type="match status" value="1"/>
</dbReference>
<keyword evidence="5 9" id="KW-0862">Zinc</keyword>
<evidence type="ECO:0000256" key="9">
    <source>
        <dbReference type="HAMAP-Rule" id="MF_01924"/>
    </source>
</evidence>
<evidence type="ECO:0000256" key="5">
    <source>
        <dbReference type="ARBA" id="ARBA00022833"/>
    </source>
</evidence>
<feature type="binding site" evidence="9">
    <location>
        <position position="150"/>
    </location>
    <ligand>
        <name>Zn(2+)</name>
        <dbReference type="ChEBI" id="CHEBI:29105"/>
        <note>catalytic</note>
    </ligand>
</feature>
<evidence type="ECO:0000256" key="7">
    <source>
        <dbReference type="ARBA" id="ARBA00023049"/>
    </source>
</evidence>
<dbReference type="EMBL" id="JBHMEY010000066">
    <property type="protein sequence ID" value="MFB9097764.1"/>
    <property type="molecule type" value="Genomic_DNA"/>
</dbReference>
<proteinExistence type="inferred from homology"/>
<evidence type="ECO:0000256" key="2">
    <source>
        <dbReference type="ARBA" id="ARBA00022670"/>
    </source>
</evidence>
<keyword evidence="6 9" id="KW-0224">Dipeptidase</keyword>
<dbReference type="InterPro" id="IPR000755">
    <property type="entry name" value="A_A_dipeptidase"/>
</dbReference>